<dbReference type="Proteomes" id="UP001159427">
    <property type="component" value="Unassembled WGS sequence"/>
</dbReference>
<dbReference type="Gene3D" id="1.20.1560.10">
    <property type="entry name" value="ABC transporter type 1, transmembrane domain"/>
    <property type="match status" value="2"/>
</dbReference>
<evidence type="ECO:0000259" key="10">
    <source>
        <dbReference type="PROSITE" id="PS50893"/>
    </source>
</evidence>
<evidence type="ECO:0000256" key="9">
    <source>
        <dbReference type="SAM" id="Phobius"/>
    </source>
</evidence>
<proteinExistence type="inferred from homology"/>
<feature type="domain" description="ABC transporter" evidence="10">
    <location>
        <begin position="429"/>
        <end position="652"/>
    </location>
</feature>
<organism evidence="12 13">
    <name type="scientific">Porites evermanni</name>
    <dbReference type="NCBI Taxonomy" id="104178"/>
    <lineage>
        <taxon>Eukaryota</taxon>
        <taxon>Metazoa</taxon>
        <taxon>Cnidaria</taxon>
        <taxon>Anthozoa</taxon>
        <taxon>Hexacorallia</taxon>
        <taxon>Scleractinia</taxon>
        <taxon>Fungiina</taxon>
        <taxon>Poritidae</taxon>
        <taxon>Porites</taxon>
    </lineage>
</organism>
<feature type="domain" description="ABC transporter" evidence="10">
    <location>
        <begin position="1030"/>
        <end position="1259"/>
    </location>
</feature>
<comment type="caution">
    <text evidence="12">The sequence shown here is derived from an EMBL/GenBank/DDBJ whole genome shotgun (WGS) entry which is preliminary data.</text>
</comment>
<evidence type="ECO:0000256" key="1">
    <source>
        <dbReference type="ARBA" id="ARBA00004141"/>
    </source>
</evidence>
<feature type="transmembrane region" description="Helical" evidence="9">
    <location>
        <begin position="854"/>
        <end position="874"/>
    </location>
</feature>
<dbReference type="InterPro" id="IPR017871">
    <property type="entry name" value="ABC_transporter-like_CS"/>
</dbReference>
<feature type="transmembrane region" description="Helical" evidence="9">
    <location>
        <begin position="831"/>
        <end position="848"/>
    </location>
</feature>
<dbReference type="InterPro" id="IPR027417">
    <property type="entry name" value="P-loop_NTPase"/>
</dbReference>
<dbReference type="InterPro" id="IPR003593">
    <property type="entry name" value="AAA+_ATPase"/>
</dbReference>
<evidence type="ECO:0000256" key="6">
    <source>
        <dbReference type="ARBA" id="ARBA00022840"/>
    </source>
</evidence>
<dbReference type="PROSITE" id="PS50893">
    <property type="entry name" value="ABC_TRANSPORTER_2"/>
    <property type="match status" value="2"/>
</dbReference>
<feature type="transmembrane region" description="Helical" evidence="9">
    <location>
        <begin position="946"/>
        <end position="976"/>
    </location>
</feature>
<evidence type="ECO:0000256" key="5">
    <source>
        <dbReference type="ARBA" id="ARBA00022741"/>
    </source>
</evidence>
<dbReference type="CDD" id="cd03250">
    <property type="entry name" value="ABCC_MRP_domain1"/>
    <property type="match status" value="1"/>
</dbReference>
<keyword evidence="5" id="KW-0547">Nucleotide-binding</keyword>
<dbReference type="PANTHER" id="PTHR24223">
    <property type="entry name" value="ATP-BINDING CASSETTE SUB-FAMILY C"/>
    <property type="match status" value="1"/>
</dbReference>
<protein>
    <recommendedName>
        <fullName evidence="14">Multidrug resistance-associated protein 4</fullName>
    </recommendedName>
</protein>
<keyword evidence="6" id="KW-0067">ATP-binding</keyword>
<name>A0ABN8M882_9CNID</name>
<dbReference type="InterPro" id="IPR044726">
    <property type="entry name" value="ABCC_6TM_D2"/>
</dbReference>
<evidence type="ECO:0000313" key="13">
    <source>
        <dbReference type="Proteomes" id="UP001159427"/>
    </source>
</evidence>
<keyword evidence="3" id="KW-0813">Transport</keyword>
<dbReference type="SUPFAM" id="SSF90123">
    <property type="entry name" value="ABC transporter transmembrane region"/>
    <property type="match status" value="2"/>
</dbReference>
<accession>A0ABN8M882</accession>
<comment type="similarity">
    <text evidence="2">Belongs to the ABC transporter superfamily. ABCC family. Conjugate transporter (TC 3.A.1.208) subfamily.</text>
</comment>
<dbReference type="EMBL" id="CALNXI010000373">
    <property type="protein sequence ID" value="CAH3025815.1"/>
    <property type="molecule type" value="Genomic_DNA"/>
</dbReference>
<dbReference type="InterPro" id="IPR044746">
    <property type="entry name" value="ABCC_6TM_D1"/>
</dbReference>
<evidence type="ECO:0000313" key="12">
    <source>
        <dbReference type="EMBL" id="CAH3025815.1"/>
    </source>
</evidence>
<dbReference type="Pfam" id="PF00005">
    <property type="entry name" value="ABC_tran"/>
    <property type="match status" value="2"/>
</dbReference>
<dbReference type="InterPro" id="IPR011527">
    <property type="entry name" value="ABC1_TM_dom"/>
</dbReference>
<keyword evidence="4 9" id="KW-0812">Transmembrane</keyword>
<evidence type="ECO:0000259" key="11">
    <source>
        <dbReference type="PROSITE" id="PS50929"/>
    </source>
</evidence>
<dbReference type="PROSITE" id="PS50929">
    <property type="entry name" value="ABC_TM1F"/>
    <property type="match status" value="2"/>
</dbReference>
<dbReference type="CDD" id="cd18580">
    <property type="entry name" value="ABC_6TM_ABCC_D2"/>
    <property type="match status" value="1"/>
</dbReference>
<dbReference type="CDD" id="cd03244">
    <property type="entry name" value="ABCC_MRP_domain2"/>
    <property type="match status" value="1"/>
</dbReference>
<sequence length="1259" mass="141396">MVKNRYRKIATSAHTESESLFSSLFFQWMNILIKTGSERAVDEKDLLPLKEENTTWFLTEELQAKWTEETALSKIQDVKPKLWKSVLKMLTAKDFLILITAGSLNTVGRILQPLLLGYVLKSLMIARLKHNYLLYGCAFAFGINELISSLSMHQFDYRCEVLGTRISNALKGLVYMKALLLNKDTLLRFSIGQVIDLVSNDVQRIEGDTFQLLFLGIRSTVELLTVTFFLVDLIGWQAVMGILLLCMCLPYVAGLSYTGAVLRLRTDAVTDHRITLINQVVSGIRAIKSNVWEDEYRGKIKNVRSNEINLIRKKSAVMSIIAALEYVSTPTATLITVITLVLTGQPLTPVTVFSLLSFINLLRRSLCTELSNGLMQSYDAYVSLKRIRDFLLLNNLESNNTRMYQQEGAEKIFLPYKSTDPQQETILTVRNFNHQKQKIVTDDESLLQDIDFTMEKGSLTVLTGPVGSGKSTLLSAIAGEVPDRNGAINYNGTVVYVPQIAWVFSGTIRENILFGEQYEESKYNRVIKACALTQDIEKFPDCDQTIVGERGVVLSGGQRARVSLARAVYAEGELYLLDDPLTAVDFKVANHIFRECIKGLLKRKTRLITSHQERVMREADSIIVLCKGQMLAKGSFTELKESGILNATRDPAYEKANEIESVVGMENKDKDDIPKMSDESVSHEVQGPRLSEEDRAIGAVSASLYWKYFRSGAPLLLIITGICWCLITQATMVSCDVWLSLLTKDRPEDQKNSTNLIIYGSLVATSFIFLIIRAFGFYLVSLRCSERLHNKMVAAILQPPVLFFDSNPVGRIMNRFSKDVGCMDEVIPRKFLSAVQLVLLMFTSVLLPTVINSWLLFAVVPIAVLAGLISRYYLKTSRELQRMESISRSPVYSHFSETLDGLETIRTRNKEEDFVEEFCRYQDIHTQSYIMVFACRRWLGVRLDCLSALLTGAAALAAVFVSQDAALVGLSLVYIVQTVNLTQFTVRQLTDIETLMTSVERATTYTELESEPGYKVERNPPELWPYEGNIAFKDVSLTYYPCGPQSLKDITLIINGGAKVGIAGRTGAGKSSFVAALMRMPEADGDILIDNVCIRDINLQESRRAITILGQNPALFIGSVRQNLDLMEQFEDAVLWRTLEKVQLKSLVENLEGQLDHKLLEHGANLSVGERQLICLARVLLQQKNIVILDEPTAHVDPDTEQTIWNIVREELKSSTVITIAHRLNTIRDSDKILVLKNGEVAGFDTFDVLINRKGGIFE</sequence>
<dbReference type="InterPro" id="IPR050173">
    <property type="entry name" value="ABC_transporter_C-like"/>
</dbReference>
<dbReference type="InterPro" id="IPR003439">
    <property type="entry name" value="ABC_transporter-like_ATP-bd"/>
</dbReference>
<keyword evidence="7 9" id="KW-1133">Transmembrane helix</keyword>
<feature type="transmembrane region" description="Helical" evidence="9">
    <location>
        <begin position="132"/>
        <end position="150"/>
    </location>
</feature>
<gene>
    <name evidence="12" type="ORF">PEVE_00027246</name>
</gene>
<feature type="transmembrane region" description="Helical" evidence="9">
    <location>
        <begin position="237"/>
        <end position="257"/>
    </location>
</feature>
<comment type="subcellular location">
    <subcellularLocation>
        <location evidence="1">Membrane</location>
        <topology evidence="1">Multi-pass membrane protein</topology>
    </subcellularLocation>
</comment>
<dbReference type="PROSITE" id="PS00211">
    <property type="entry name" value="ABC_TRANSPORTER_1"/>
    <property type="match status" value="2"/>
</dbReference>
<dbReference type="SMART" id="SM00382">
    <property type="entry name" value="AAA"/>
    <property type="match status" value="2"/>
</dbReference>
<feature type="transmembrane region" description="Helical" evidence="9">
    <location>
        <begin position="756"/>
        <end position="782"/>
    </location>
</feature>
<feature type="domain" description="ABC transmembrane type-1" evidence="11">
    <location>
        <begin position="96"/>
        <end position="366"/>
    </location>
</feature>
<keyword evidence="8 9" id="KW-0472">Membrane</keyword>
<dbReference type="InterPro" id="IPR036640">
    <property type="entry name" value="ABC1_TM_sf"/>
</dbReference>
<dbReference type="Pfam" id="PF00664">
    <property type="entry name" value="ABC_membrane"/>
    <property type="match status" value="2"/>
</dbReference>
<evidence type="ECO:0008006" key="14">
    <source>
        <dbReference type="Google" id="ProtNLM"/>
    </source>
</evidence>
<dbReference type="SUPFAM" id="SSF52540">
    <property type="entry name" value="P-loop containing nucleoside triphosphate hydrolases"/>
    <property type="match status" value="2"/>
</dbReference>
<evidence type="ECO:0000256" key="7">
    <source>
        <dbReference type="ARBA" id="ARBA00022989"/>
    </source>
</evidence>
<dbReference type="PANTHER" id="PTHR24223:SF456">
    <property type="entry name" value="MULTIDRUG RESISTANCE-ASSOCIATED PROTEIN LETHAL(2)03659"/>
    <property type="match status" value="1"/>
</dbReference>
<reference evidence="12 13" key="1">
    <citation type="submission" date="2022-05" db="EMBL/GenBank/DDBJ databases">
        <authorList>
            <consortium name="Genoscope - CEA"/>
            <person name="William W."/>
        </authorList>
    </citation>
    <scope>NUCLEOTIDE SEQUENCE [LARGE SCALE GENOMIC DNA]</scope>
</reference>
<dbReference type="Gene3D" id="3.40.50.300">
    <property type="entry name" value="P-loop containing nucleotide triphosphate hydrolases"/>
    <property type="match status" value="2"/>
</dbReference>
<dbReference type="CDD" id="cd18579">
    <property type="entry name" value="ABC_6TM_ABCC_D1"/>
    <property type="match status" value="1"/>
</dbReference>
<keyword evidence="13" id="KW-1185">Reference proteome</keyword>
<evidence type="ECO:0000256" key="3">
    <source>
        <dbReference type="ARBA" id="ARBA00022448"/>
    </source>
</evidence>
<evidence type="ECO:0000256" key="2">
    <source>
        <dbReference type="ARBA" id="ARBA00009726"/>
    </source>
</evidence>
<evidence type="ECO:0000256" key="4">
    <source>
        <dbReference type="ARBA" id="ARBA00022692"/>
    </source>
</evidence>
<feature type="transmembrane region" description="Helical" evidence="9">
    <location>
        <begin position="316"/>
        <end position="340"/>
    </location>
</feature>
<evidence type="ECO:0000256" key="8">
    <source>
        <dbReference type="ARBA" id="ARBA00023136"/>
    </source>
</evidence>
<feature type="transmembrane region" description="Helical" evidence="9">
    <location>
        <begin position="715"/>
        <end position="741"/>
    </location>
</feature>
<feature type="domain" description="ABC transmembrane type-1" evidence="11">
    <location>
        <begin position="715"/>
        <end position="1001"/>
    </location>
</feature>